<dbReference type="InterPro" id="IPR011006">
    <property type="entry name" value="CheY-like_superfamily"/>
</dbReference>
<keyword evidence="7" id="KW-1185">Reference proteome</keyword>
<evidence type="ECO:0000313" key="6">
    <source>
        <dbReference type="EMBL" id="MEJ1249965.1"/>
    </source>
</evidence>
<dbReference type="InterPro" id="IPR039420">
    <property type="entry name" value="WalR-like"/>
</dbReference>
<dbReference type="GO" id="GO:0006355">
    <property type="term" value="P:regulation of DNA-templated transcription"/>
    <property type="evidence" value="ECO:0007669"/>
    <property type="project" value="InterPro"/>
</dbReference>
<dbReference type="GO" id="GO:0000160">
    <property type="term" value="P:phosphorelay signal transduction system"/>
    <property type="evidence" value="ECO:0007669"/>
    <property type="project" value="InterPro"/>
</dbReference>
<dbReference type="SUPFAM" id="SSF46894">
    <property type="entry name" value="C-terminal effector domain of the bipartite response regulators"/>
    <property type="match status" value="1"/>
</dbReference>
<dbReference type="CDD" id="cd06170">
    <property type="entry name" value="LuxR_C_like"/>
    <property type="match status" value="1"/>
</dbReference>
<organism evidence="6 7">
    <name type="scientific">Denitratimonas tolerans</name>
    <dbReference type="NCBI Taxonomy" id="1338420"/>
    <lineage>
        <taxon>Bacteria</taxon>
        <taxon>Pseudomonadati</taxon>
        <taxon>Pseudomonadota</taxon>
        <taxon>Gammaproteobacteria</taxon>
        <taxon>Lysobacterales</taxon>
        <taxon>Lysobacteraceae</taxon>
        <taxon>Denitratimonas</taxon>
    </lineage>
</organism>
<feature type="domain" description="Response regulatory" evidence="5">
    <location>
        <begin position="3"/>
        <end position="119"/>
    </location>
</feature>
<dbReference type="SUPFAM" id="SSF52172">
    <property type="entry name" value="CheY-like"/>
    <property type="match status" value="1"/>
</dbReference>
<dbReference type="PROSITE" id="PS50110">
    <property type="entry name" value="RESPONSE_REGULATORY"/>
    <property type="match status" value="1"/>
</dbReference>
<keyword evidence="1 3" id="KW-0597">Phosphoprotein</keyword>
<dbReference type="Proteomes" id="UP001364472">
    <property type="component" value="Unassembled WGS sequence"/>
</dbReference>
<feature type="domain" description="HTH luxR-type" evidence="4">
    <location>
        <begin position="135"/>
        <end position="202"/>
    </location>
</feature>
<dbReference type="EMBL" id="JBBDHC010000013">
    <property type="protein sequence ID" value="MEJ1249965.1"/>
    <property type="molecule type" value="Genomic_DNA"/>
</dbReference>
<dbReference type="Pfam" id="PF00072">
    <property type="entry name" value="Response_reg"/>
    <property type="match status" value="1"/>
</dbReference>
<protein>
    <submittedName>
        <fullName evidence="6">Response regulator transcription factor</fullName>
    </submittedName>
</protein>
<dbReference type="PROSITE" id="PS50043">
    <property type="entry name" value="HTH_LUXR_2"/>
    <property type="match status" value="1"/>
</dbReference>
<comment type="caution">
    <text evidence="6">The sequence shown here is derived from an EMBL/GenBank/DDBJ whole genome shotgun (WGS) entry which is preliminary data.</text>
</comment>
<dbReference type="PANTHER" id="PTHR43214:SF43">
    <property type="entry name" value="TWO-COMPONENT RESPONSE REGULATOR"/>
    <property type="match status" value="1"/>
</dbReference>
<dbReference type="GO" id="GO:0003677">
    <property type="term" value="F:DNA binding"/>
    <property type="evidence" value="ECO:0007669"/>
    <property type="project" value="UniProtKB-KW"/>
</dbReference>
<evidence type="ECO:0000256" key="1">
    <source>
        <dbReference type="ARBA" id="ARBA00022553"/>
    </source>
</evidence>
<dbReference type="PRINTS" id="PR00038">
    <property type="entry name" value="HTHLUXR"/>
</dbReference>
<dbReference type="InterPro" id="IPR000792">
    <property type="entry name" value="Tscrpt_reg_LuxR_C"/>
</dbReference>
<accession>A0AAW9R5S3</accession>
<evidence type="ECO:0000256" key="3">
    <source>
        <dbReference type="PROSITE-ProRule" id="PRU00169"/>
    </source>
</evidence>
<dbReference type="Gene3D" id="3.40.50.2300">
    <property type="match status" value="1"/>
</dbReference>
<evidence type="ECO:0000259" key="4">
    <source>
        <dbReference type="PROSITE" id="PS50043"/>
    </source>
</evidence>
<dbReference type="InterPro" id="IPR058245">
    <property type="entry name" value="NreC/VraR/RcsB-like_REC"/>
</dbReference>
<dbReference type="RefSeq" id="WP_337335683.1">
    <property type="nucleotide sequence ID" value="NZ_JBBDHC010000013.1"/>
</dbReference>
<evidence type="ECO:0000313" key="7">
    <source>
        <dbReference type="Proteomes" id="UP001364472"/>
    </source>
</evidence>
<dbReference type="InterPro" id="IPR001789">
    <property type="entry name" value="Sig_transdc_resp-reg_receiver"/>
</dbReference>
<dbReference type="PANTHER" id="PTHR43214">
    <property type="entry name" value="TWO-COMPONENT RESPONSE REGULATOR"/>
    <property type="match status" value="1"/>
</dbReference>
<keyword evidence="2" id="KW-0238">DNA-binding</keyword>
<sequence length="204" mass="21906">MTKILLVDDHAIVREGFKRLIERDGALSVAGEAASRLEALALLQTLEPDLLITDISLADGSGMALLRDARERFPALRCIVLSMHDNPAFVAEALALGAQGYVTKAAGSEELIAAIAGVLDGGRYLSCDVRPSSHHAVAASRFEPSPREREVLGLLVRGFIPKAAAVEMGISDKTFYAHRARLLEKLGARNDRDLARLAVELGLV</sequence>
<evidence type="ECO:0000256" key="2">
    <source>
        <dbReference type="ARBA" id="ARBA00023125"/>
    </source>
</evidence>
<dbReference type="SMART" id="SM00421">
    <property type="entry name" value="HTH_LUXR"/>
    <property type="match status" value="1"/>
</dbReference>
<proteinExistence type="predicted"/>
<reference evidence="6 7" key="1">
    <citation type="journal article" date="2016" name="Antonie Van Leeuwenhoek">
        <title>Denitratimonas tolerans gen. nov., sp. nov., a denitrifying bacterium isolated from a bioreactor for tannery wastewater treatment.</title>
        <authorList>
            <person name="Han S.I."/>
            <person name="Kim J.O."/>
            <person name="Lee Y.R."/>
            <person name="Ekpeghere K.I."/>
            <person name="Koh S.C."/>
            <person name="Whang K.S."/>
        </authorList>
    </citation>
    <scope>NUCLEOTIDE SEQUENCE [LARGE SCALE GENOMIC DNA]</scope>
    <source>
        <strain evidence="6 7">KACC 17565</strain>
    </source>
</reference>
<evidence type="ECO:0000259" key="5">
    <source>
        <dbReference type="PROSITE" id="PS50110"/>
    </source>
</evidence>
<dbReference type="Pfam" id="PF00196">
    <property type="entry name" value="GerE"/>
    <property type="match status" value="1"/>
</dbReference>
<feature type="modified residue" description="4-aspartylphosphate" evidence="3">
    <location>
        <position position="54"/>
    </location>
</feature>
<dbReference type="InterPro" id="IPR016032">
    <property type="entry name" value="Sig_transdc_resp-reg_C-effctor"/>
</dbReference>
<gene>
    <name evidence="6" type="ORF">WB794_09805</name>
</gene>
<dbReference type="CDD" id="cd17535">
    <property type="entry name" value="REC_NarL-like"/>
    <property type="match status" value="1"/>
</dbReference>
<dbReference type="AlphaFoldDB" id="A0AAW9R5S3"/>
<dbReference type="SMART" id="SM00448">
    <property type="entry name" value="REC"/>
    <property type="match status" value="1"/>
</dbReference>
<name>A0AAW9R5S3_9GAMM</name>